<evidence type="ECO:0000256" key="3">
    <source>
        <dbReference type="ARBA" id="ARBA00022723"/>
    </source>
</evidence>
<dbReference type="STRING" id="426418.B2VSL0"/>
<feature type="transmembrane region" description="Helical" evidence="9">
    <location>
        <begin position="12"/>
        <end position="31"/>
    </location>
</feature>
<dbReference type="GO" id="GO:0005506">
    <property type="term" value="F:iron ion binding"/>
    <property type="evidence" value="ECO:0007669"/>
    <property type="project" value="InterPro"/>
</dbReference>
<keyword evidence="11" id="KW-0560">Oxidoreductase</keyword>
<evidence type="ECO:0000256" key="9">
    <source>
        <dbReference type="SAM" id="Phobius"/>
    </source>
</evidence>
<keyword evidence="4" id="KW-0378">Hydrolase</keyword>
<dbReference type="Gene3D" id="1.10.630.10">
    <property type="entry name" value="Cytochrome P450"/>
    <property type="match status" value="1"/>
</dbReference>
<feature type="compositionally biased region" description="Acidic residues" evidence="8">
    <location>
        <begin position="692"/>
        <end position="706"/>
    </location>
</feature>
<dbReference type="InParanoid" id="B2VSL0"/>
<proteinExistence type="inferred from homology"/>
<evidence type="ECO:0000313" key="11">
    <source>
        <dbReference type="EMBL" id="EDU41204.1"/>
    </source>
</evidence>
<dbReference type="HOGENOM" id="CLU_314769_0_0_1"/>
<dbReference type="EMBL" id="DS231615">
    <property type="protein sequence ID" value="EDU41204.1"/>
    <property type="molecule type" value="Genomic_DNA"/>
</dbReference>
<accession>B2VSL0</accession>
<dbReference type="GO" id="GO:0004497">
    <property type="term" value="F:monooxygenase activity"/>
    <property type="evidence" value="ECO:0007669"/>
    <property type="project" value="UniProtKB-KW"/>
</dbReference>
<gene>
    <name evidence="11" type="ORF">PTRG_01766</name>
</gene>
<dbReference type="PANTHER" id="PTHR24305:SF232">
    <property type="entry name" value="P450, PUTATIVE (EUROFUNG)-RELATED"/>
    <property type="match status" value="1"/>
</dbReference>
<dbReference type="SUPFAM" id="SSF48264">
    <property type="entry name" value="Cytochrome P450"/>
    <property type="match status" value="1"/>
</dbReference>
<comment type="cofactor">
    <cofactor evidence="1 7">
        <name>heme</name>
        <dbReference type="ChEBI" id="CHEBI:30413"/>
    </cofactor>
</comment>
<feature type="compositionally biased region" description="Polar residues" evidence="8">
    <location>
        <begin position="724"/>
        <end position="738"/>
    </location>
</feature>
<dbReference type="GO" id="GO:0016705">
    <property type="term" value="F:oxidoreductase activity, acting on paired donors, with incorporation or reduction of molecular oxygen"/>
    <property type="evidence" value="ECO:0007669"/>
    <property type="project" value="InterPro"/>
</dbReference>
<dbReference type="Pfam" id="PF00067">
    <property type="entry name" value="p450"/>
    <property type="match status" value="2"/>
</dbReference>
<dbReference type="InterPro" id="IPR002401">
    <property type="entry name" value="Cyt_P450_E_grp-I"/>
</dbReference>
<dbReference type="AlphaFoldDB" id="B2VSL0"/>
<dbReference type="SUPFAM" id="SSF49785">
    <property type="entry name" value="Galactose-binding domain-like"/>
    <property type="match status" value="1"/>
</dbReference>
<dbReference type="PRINTS" id="PR00385">
    <property type="entry name" value="P450"/>
</dbReference>
<feature type="compositionally biased region" description="Polar residues" evidence="8">
    <location>
        <begin position="659"/>
        <end position="671"/>
    </location>
</feature>
<evidence type="ECO:0000256" key="2">
    <source>
        <dbReference type="ARBA" id="ARBA00010617"/>
    </source>
</evidence>
<dbReference type="eggNOG" id="KOG0159">
    <property type="taxonomic scope" value="Eukaryota"/>
</dbReference>
<keyword evidence="7" id="KW-0349">Heme</keyword>
<keyword evidence="9" id="KW-0812">Transmembrane</keyword>
<evidence type="ECO:0000313" key="12">
    <source>
        <dbReference type="Proteomes" id="UP000001471"/>
    </source>
</evidence>
<dbReference type="OrthoDB" id="1470350at2759"/>
<dbReference type="Pfam" id="PF13364">
    <property type="entry name" value="BetaGal_ABD2"/>
    <property type="match status" value="1"/>
</dbReference>
<dbReference type="InterPro" id="IPR001128">
    <property type="entry name" value="Cyt_P450"/>
</dbReference>
<dbReference type="CDD" id="cd20622">
    <property type="entry name" value="CYP_TRI13-like"/>
    <property type="match status" value="1"/>
</dbReference>
<dbReference type="PROSITE" id="PS00086">
    <property type="entry name" value="CYTOCHROME_P450"/>
    <property type="match status" value="1"/>
</dbReference>
<keyword evidence="6" id="KW-0326">Glycosidase</keyword>
<feature type="compositionally biased region" description="Basic and acidic residues" evidence="8">
    <location>
        <begin position="707"/>
        <end position="716"/>
    </location>
</feature>
<dbReference type="GO" id="GO:0020037">
    <property type="term" value="F:heme binding"/>
    <property type="evidence" value="ECO:0007669"/>
    <property type="project" value="InterPro"/>
</dbReference>
<sequence>MDSVRAFNTPTVVLITSTLILTTFLLYRWLLPKPIPGIPFNPEATKSIFGDIPSLINHLKTHKTISDWILSHNTRHDSPIVQAFANLFGKPWVIISDYREAQDILMRRTKEFDKPDALSDIFFSIVPDHHAVQATNDAYRSQRKLLQDLMTPSFLHGVTASKLHNNFMDLIKLWTEKMRLSKGRSFSVKNDVYDTALGAIWATVFGIAETTTITRNQINLLSPMKGTPLPSAVDEAVDFPRAPTPMVFDAILRLTDSLEYVLKSPFPRLTGRFMRYMPSIRTWIKLKDDVINAQISTAEKRMAHTKDNGDRFSNGVDHMLRRELMAAERQKRMPDYHSNVMVAELFGLLIAGHDTTSTTLLWAMKLLAADQVVQSKLRSALQSGFAAAYSEDRVPNAQEIVTTQSHYLDACIEEILRCAQTAIIPSRNAVTDAVVLGHVIPKGTRVMMCGNGGGILTPSFEIDSALRSKSYHNADGGKVGIWDSEGIKKFKPDRWLQYDQATDCTIFNAAAGPHLLFGAGPRSCFGRRLAHLELRLAIVLILWSFELQPVPERYGSWEAMEQLTHSPIQCYVKLIEAQNKLEFHNHLFLLHRLQPRHPYGIEVGAPKGIIARMLLFVNEYQHGKYVLQTRFPVPFGILSRRGKDVLSVAVWAQSKAGASISQTDTDTTMSERVTPRTKSRIVSYCEISSDGDSNDGLETSDDEDDSDLYHDDSSRTDEEDDDASMSNNQELENNQEGSASGYPDTGRDITQAPMPYSHSRKEHRSFFIITRAPPKNNVPPTITTNVFCTVSGEPNDPIPIPTFELFDVAATNEKIVQDINIIAPLFSPDDPLIHQFIMRIQKRPFVAYTTPKKEASPTTWTSTDPVMDAWWLKVVNEEPRPRTTPDWLPADQSARVKPTGDLNSPFMVITGYPLVSAIHPSYATVDDLS</sequence>
<keyword evidence="9" id="KW-0472">Membrane</keyword>
<organism evidence="11 12">
    <name type="scientific">Pyrenophora tritici-repentis (strain Pt-1C-BFP)</name>
    <name type="common">Wheat tan spot fungus</name>
    <name type="synonym">Drechslera tritici-repentis</name>
    <dbReference type="NCBI Taxonomy" id="426418"/>
    <lineage>
        <taxon>Eukaryota</taxon>
        <taxon>Fungi</taxon>
        <taxon>Dikarya</taxon>
        <taxon>Ascomycota</taxon>
        <taxon>Pezizomycotina</taxon>
        <taxon>Dothideomycetes</taxon>
        <taxon>Pleosporomycetidae</taxon>
        <taxon>Pleosporales</taxon>
        <taxon>Pleosporineae</taxon>
        <taxon>Pleosporaceae</taxon>
        <taxon>Pyrenophora</taxon>
    </lineage>
</organism>
<evidence type="ECO:0000256" key="1">
    <source>
        <dbReference type="ARBA" id="ARBA00001971"/>
    </source>
</evidence>
<dbReference type="InterPro" id="IPR017972">
    <property type="entry name" value="Cyt_P450_CS"/>
</dbReference>
<evidence type="ECO:0000256" key="4">
    <source>
        <dbReference type="ARBA" id="ARBA00022801"/>
    </source>
</evidence>
<dbReference type="OMA" id="HYLDACI"/>
<dbReference type="InterPro" id="IPR050121">
    <property type="entry name" value="Cytochrome_P450_monoxygenase"/>
</dbReference>
<dbReference type="GeneID" id="6339928"/>
<evidence type="ECO:0000259" key="10">
    <source>
        <dbReference type="Pfam" id="PF13364"/>
    </source>
</evidence>
<dbReference type="RefSeq" id="XP_001932099.2">
    <property type="nucleotide sequence ID" value="XM_001932064.2"/>
</dbReference>
<dbReference type="Gene3D" id="2.60.120.260">
    <property type="entry name" value="Galactose-binding domain-like"/>
    <property type="match status" value="1"/>
</dbReference>
<dbReference type="InterPro" id="IPR008979">
    <property type="entry name" value="Galactose-bd-like_sf"/>
</dbReference>
<feature type="domain" description="Beta-galactosidase jelly roll" evidence="10">
    <location>
        <begin position="605"/>
        <end position="655"/>
    </location>
</feature>
<keyword evidence="5 7" id="KW-0408">Iron</keyword>
<keyword evidence="3 7" id="KW-0479">Metal-binding</keyword>
<keyword evidence="11" id="KW-0503">Monooxygenase</keyword>
<protein>
    <submittedName>
        <fullName evidence="11">Cytochrome P450 monooxygenase</fullName>
    </submittedName>
</protein>
<evidence type="ECO:0000256" key="5">
    <source>
        <dbReference type="ARBA" id="ARBA00023004"/>
    </source>
</evidence>
<reference evidence="12" key="1">
    <citation type="journal article" date="2013" name="G3 (Bethesda)">
        <title>Comparative genomics of a plant-pathogenic fungus, Pyrenophora tritici-repentis, reveals transduplication and the impact of repeat elements on pathogenicity and population divergence.</title>
        <authorList>
            <person name="Manning V.A."/>
            <person name="Pandelova I."/>
            <person name="Dhillon B."/>
            <person name="Wilhelm L.J."/>
            <person name="Goodwin S.B."/>
            <person name="Berlin A.M."/>
            <person name="Figueroa M."/>
            <person name="Freitag M."/>
            <person name="Hane J.K."/>
            <person name="Henrissat B."/>
            <person name="Holman W.H."/>
            <person name="Kodira C.D."/>
            <person name="Martin J."/>
            <person name="Oliver R.P."/>
            <person name="Robbertse B."/>
            <person name="Schackwitz W."/>
            <person name="Schwartz D.C."/>
            <person name="Spatafora J.W."/>
            <person name="Turgeon B.G."/>
            <person name="Yandava C."/>
            <person name="Young S."/>
            <person name="Zhou S."/>
            <person name="Zeng Q."/>
            <person name="Grigoriev I.V."/>
            <person name="Ma L.-J."/>
            <person name="Ciuffetti L.M."/>
        </authorList>
    </citation>
    <scope>NUCLEOTIDE SEQUENCE [LARGE SCALE GENOMIC DNA]</scope>
    <source>
        <strain evidence="12">Pt-1C-BFP</strain>
    </source>
</reference>
<keyword evidence="9" id="KW-1133">Transmembrane helix</keyword>
<comment type="similarity">
    <text evidence="2">Belongs to the cytochrome P450 family.</text>
</comment>
<dbReference type="PANTHER" id="PTHR24305">
    <property type="entry name" value="CYTOCHROME P450"/>
    <property type="match status" value="1"/>
</dbReference>
<evidence type="ECO:0000256" key="8">
    <source>
        <dbReference type="SAM" id="MobiDB-lite"/>
    </source>
</evidence>
<feature type="binding site" description="axial binding residue" evidence="7">
    <location>
        <position position="524"/>
    </location>
    <ligand>
        <name>heme</name>
        <dbReference type="ChEBI" id="CHEBI:30413"/>
    </ligand>
    <ligandPart>
        <name>Fe</name>
        <dbReference type="ChEBI" id="CHEBI:18248"/>
    </ligandPart>
</feature>
<dbReference type="InterPro" id="IPR036396">
    <property type="entry name" value="Cyt_P450_sf"/>
</dbReference>
<name>B2VSL0_PYRTR</name>
<evidence type="ECO:0000256" key="6">
    <source>
        <dbReference type="ARBA" id="ARBA00023295"/>
    </source>
</evidence>
<evidence type="ECO:0000256" key="7">
    <source>
        <dbReference type="PIRSR" id="PIRSR602401-1"/>
    </source>
</evidence>
<feature type="region of interest" description="Disordered" evidence="8">
    <location>
        <begin position="657"/>
        <end position="757"/>
    </location>
</feature>
<dbReference type="InterPro" id="IPR025300">
    <property type="entry name" value="BetaGal_jelly_roll_dom"/>
</dbReference>
<dbReference type="PRINTS" id="PR00463">
    <property type="entry name" value="EP450I"/>
</dbReference>
<dbReference type="Proteomes" id="UP000001471">
    <property type="component" value="Unassembled WGS sequence"/>
</dbReference>
<dbReference type="GO" id="GO:0004565">
    <property type="term" value="F:beta-galactosidase activity"/>
    <property type="evidence" value="ECO:0007669"/>
    <property type="project" value="UniProtKB-ARBA"/>
</dbReference>
<dbReference type="KEGG" id="ptrr:6339928"/>